<dbReference type="GO" id="GO:0003676">
    <property type="term" value="F:nucleic acid binding"/>
    <property type="evidence" value="ECO:0007669"/>
    <property type="project" value="InterPro"/>
</dbReference>
<accession>A0AA36F5W0</accession>
<gene>
    <name evidence="1" type="ORF">OCTVUL_1B021784</name>
</gene>
<evidence type="ECO:0000313" key="1">
    <source>
        <dbReference type="EMBL" id="CAI9725617.1"/>
    </source>
</evidence>
<evidence type="ECO:0000313" key="2">
    <source>
        <dbReference type="Proteomes" id="UP001162480"/>
    </source>
</evidence>
<sequence>MESQLNQPVVTGWGALSSESDIGPVFSDRTVNGESYLEMLRDVVVPQLRTKANFDELFSQQGEAPPHFALTPFNNEVWRCGTCFSLIKQTGLGRDIVLFKVTHNTMDKVLNCGQYSSTA</sequence>
<reference evidence="1" key="1">
    <citation type="submission" date="2023-08" db="EMBL/GenBank/DDBJ databases">
        <authorList>
            <person name="Alioto T."/>
            <person name="Alioto T."/>
            <person name="Gomez Garrido J."/>
        </authorList>
    </citation>
    <scope>NUCLEOTIDE SEQUENCE</scope>
</reference>
<keyword evidence="2" id="KW-1185">Reference proteome</keyword>
<dbReference type="Gene3D" id="3.30.420.10">
    <property type="entry name" value="Ribonuclease H-like superfamily/Ribonuclease H"/>
    <property type="match status" value="1"/>
</dbReference>
<name>A0AA36F5W0_OCTVU</name>
<dbReference type="InterPro" id="IPR036397">
    <property type="entry name" value="RNaseH_sf"/>
</dbReference>
<protein>
    <submittedName>
        <fullName evidence="1">Uncharacterized protein</fullName>
    </submittedName>
</protein>
<organism evidence="1 2">
    <name type="scientific">Octopus vulgaris</name>
    <name type="common">Common octopus</name>
    <dbReference type="NCBI Taxonomy" id="6645"/>
    <lineage>
        <taxon>Eukaryota</taxon>
        <taxon>Metazoa</taxon>
        <taxon>Spiralia</taxon>
        <taxon>Lophotrochozoa</taxon>
        <taxon>Mollusca</taxon>
        <taxon>Cephalopoda</taxon>
        <taxon>Coleoidea</taxon>
        <taxon>Octopodiformes</taxon>
        <taxon>Octopoda</taxon>
        <taxon>Incirrata</taxon>
        <taxon>Octopodidae</taxon>
        <taxon>Octopus</taxon>
    </lineage>
</organism>
<dbReference type="Proteomes" id="UP001162480">
    <property type="component" value="Chromosome 7"/>
</dbReference>
<dbReference type="AlphaFoldDB" id="A0AA36F5W0"/>
<dbReference type="EMBL" id="OX597820">
    <property type="protein sequence ID" value="CAI9725617.1"/>
    <property type="molecule type" value="Genomic_DNA"/>
</dbReference>
<proteinExistence type="predicted"/>